<gene>
    <name evidence="3" type="ORF">XE03_0027</name>
</gene>
<dbReference type="InterPro" id="IPR003331">
    <property type="entry name" value="UDP_GlcNAc_Epimerase_2_dom"/>
</dbReference>
<dbReference type="Gene3D" id="3.40.50.2000">
    <property type="entry name" value="Glycogen Phosphorylase B"/>
    <property type="match status" value="2"/>
</dbReference>
<dbReference type="PANTHER" id="PTHR43174">
    <property type="entry name" value="UDP-N-ACETYLGLUCOSAMINE 2-EPIMERASE"/>
    <property type="match status" value="1"/>
</dbReference>
<comment type="caution">
    <text evidence="3">The sequence shown here is derived from an EMBL/GenBank/DDBJ whole genome shotgun (WGS) entry which is preliminary data.</text>
</comment>
<evidence type="ECO:0000313" key="4">
    <source>
        <dbReference type="Proteomes" id="UP000053467"/>
    </source>
</evidence>
<feature type="domain" description="UDP-N-acetylglucosamine 2-epimerase" evidence="2">
    <location>
        <begin position="24"/>
        <end position="344"/>
    </location>
</feature>
<evidence type="ECO:0000256" key="1">
    <source>
        <dbReference type="RuleBase" id="RU003513"/>
    </source>
</evidence>
<dbReference type="AlphaFoldDB" id="A0A101I3C9"/>
<dbReference type="NCBIfam" id="TIGR00236">
    <property type="entry name" value="wecB"/>
    <property type="match status" value="1"/>
</dbReference>
<comment type="similarity">
    <text evidence="1">Belongs to the UDP-N-acetylglucosamine 2-epimerase family.</text>
</comment>
<accession>A0A101I3C9</accession>
<dbReference type="EMBL" id="LGGX01000001">
    <property type="protein sequence ID" value="KUK88021.1"/>
    <property type="molecule type" value="Genomic_DNA"/>
</dbReference>
<dbReference type="GO" id="GO:0016853">
    <property type="term" value="F:isomerase activity"/>
    <property type="evidence" value="ECO:0007669"/>
    <property type="project" value="UniProtKB-KW"/>
</dbReference>
<organism evidence="3 4">
    <name type="scientific">candidate division TA06 bacterium 34_109</name>
    <dbReference type="NCBI Taxonomy" id="1635277"/>
    <lineage>
        <taxon>Bacteria</taxon>
        <taxon>Bacteria division TA06</taxon>
    </lineage>
</organism>
<dbReference type="PANTHER" id="PTHR43174:SF1">
    <property type="entry name" value="UDP-N-ACETYLGLUCOSAMINE 2-EPIMERASE"/>
    <property type="match status" value="1"/>
</dbReference>
<dbReference type="InterPro" id="IPR029767">
    <property type="entry name" value="WecB-like"/>
</dbReference>
<proteinExistence type="inferred from homology"/>
<evidence type="ECO:0000259" key="2">
    <source>
        <dbReference type="Pfam" id="PF02350"/>
    </source>
</evidence>
<dbReference type="SUPFAM" id="SSF53756">
    <property type="entry name" value="UDP-Glycosyltransferase/glycogen phosphorylase"/>
    <property type="match status" value="1"/>
</dbReference>
<dbReference type="CDD" id="cd03786">
    <property type="entry name" value="GTB_UDP-GlcNAc_2-Epimerase"/>
    <property type="match status" value="1"/>
</dbReference>
<dbReference type="Pfam" id="PF02350">
    <property type="entry name" value="Epimerase_2"/>
    <property type="match status" value="1"/>
</dbReference>
<keyword evidence="1" id="KW-0413">Isomerase</keyword>
<reference evidence="4" key="1">
    <citation type="journal article" date="2015" name="MBio">
        <title>Genome-Resolved Metagenomic Analysis Reveals Roles for Candidate Phyla and Other Microbial Community Members in Biogeochemical Transformations in Oil Reservoirs.</title>
        <authorList>
            <person name="Hu P."/>
            <person name="Tom L."/>
            <person name="Singh A."/>
            <person name="Thomas B.C."/>
            <person name="Baker B.J."/>
            <person name="Piceno Y.M."/>
            <person name="Andersen G.L."/>
            <person name="Banfield J.F."/>
        </authorList>
    </citation>
    <scope>NUCLEOTIDE SEQUENCE [LARGE SCALE GENOMIC DNA]</scope>
</reference>
<dbReference type="Proteomes" id="UP000053467">
    <property type="component" value="Unassembled WGS sequence"/>
</dbReference>
<sequence length="347" mass="39790">MKKIVVLVGARPQFIKHAPVNLELKKFFKLILVHSGQHYDYAMSEIFFKSLKLPVPDYNLEVGSKSHAQQTGEIMEKFENVLFKEKPNGVVVYGDTNTTLAGAITTAKLNIPLVHIESGLRSKNIFMPEEINRIVTDRISDYLFAPSKLALTNLKKEGLKGIFSGDVMFDLFLMCEKNIESRIGKDLKEKIEGKEFALLTIHRESNTEKETLKRILKNLSKLNYRIIFPVHPRTKNVLEGQKNYKNIEFIQPIGYFETIYLLKRCRLVLTDSGGLQKEAYFARKLCVTLRGETEWEETVKAGYNILSPFGENVDENIEKNFKKKKYENFYGHGNASKIIASKLKESL</sequence>
<evidence type="ECO:0000313" key="3">
    <source>
        <dbReference type="EMBL" id="KUK88021.1"/>
    </source>
</evidence>
<name>A0A101I3C9_UNCT6</name>
<dbReference type="PATRIC" id="fig|1635277.3.peg.27"/>
<protein>
    <submittedName>
        <fullName evidence="3">UDP-N-acetylglucosamine 2-epimerase-like protein</fullName>
    </submittedName>
</protein>